<dbReference type="EMBL" id="CP001338">
    <property type="protein sequence ID" value="ACL16568.1"/>
    <property type="molecule type" value="Genomic_DNA"/>
</dbReference>
<dbReference type="FunFam" id="1.20.1250.20:FF:000503">
    <property type="entry name" value="Drug resistance transporter, EmrB/QacA subfamily"/>
    <property type="match status" value="1"/>
</dbReference>
<evidence type="ECO:0000256" key="3">
    <source>
        <dbReference type="ARBA" id="ARBA00022692"/>
    </source>
</evidence>
<keyword evidence="2" id="KW-0813">Transport</keyword>
<dbReference type="PANTHER" id="PTHR42718:SF9">
    <property type="entry name" value="MAJOR FACILITATOR SUPERFAMILY MULTIDRUG TRANSPORTER MFSC"/>
    <property type="match status" value="1"/>
</dbReference>
<feature type="transmembrane region" description="Helical" evidence="6">
    <location>
        <begin position="213"/>
        <end position="232"/>
    </location>
</feature>
<feature type="transmembrane region" description="Helical" evidence="6">
    <location>
        <begin position="278"/>
        <end position="300"/>
    </location>
</feature>
<dbReference type="InterPro" id="IPR020846">
    <property type="entry name" value="MFS_dom"/>
</dbReference>
<feature type="transmembrane region" description="Helical" evidence="6">
    <location>
        <begin position="445"/>
        <end position="468"/>
    </location>
</feature>
<gene>
    <name evidence="8" type="ordered locus">Mpal_1230</name>
</gene>
<feature type="transmembrane region" description="Helical" evidence="6">
    <location>
        <begin position="342"/>
        <end position="362"/>
    </location>
</feature>
<dbReference type="PROSITE" id="PS50850">
    <property type="entry name" value="MFS"/>
    <property type="match status" value="1"/>
</dbReference>
<dbReference type="OrthoDB" id="117970at2157"/>
<feature type="transmembrane region" description="Helical" evidence="6">
    <location>
        <begin position="182"/>
        <end position="201"/>
    </location>
</feature>
<dbReference type="PRINTS" id="PR01036">
    <property type="entry name" value="TCRTETB"/>
</dbReference>
<dbReference type="STRING" id="521011.Mpal_1230"/>
<comment type="subcellular location">
    <subcellularLocation>
        <location evidence="1">Membrane</location>
        <topology evidence="1">Multi-pass membrane protein</topology>
    </subcellularLocation>
</comment>
<dbReference type="CDD" id="cd17321">
    <property type="entry name" value="MFS_MMR_MDR_like"/>
    <property type="match status" value="1"/>
</dbReference>
<dbReference type="PANTHER" id="PTHR42718">
    <property type="entry name" value="MAJOR FACILITATOR SUPERFAMILY MULTIDRUG TRANSPORTER MFSC"/>
    <property type="match status" value="1"/>
</dbReference>
<accession>B8GHG3</accession>
<dbReference type="Gene3D" id="1.20.1720.10">
    <property type="entry name" value="Multidrug resistance protein D"/>
    <property type="match status" value="1"/>
</dbReference>
<dbReference type="RefSeq" id="WP_012617887.1">
    <property type="nucleotide sequence ID" value="NC_011832.1"/>
</dbReference>
<evidence type="ECO:0000256" key="4">
    <source>
        <dbReference type="ARBA" id="ARBA00022989"/>
    </source>
</evidence>
<keyword evidence="9" id="KW-1185">Reference proteome</keyword>
<name>B8GHG3_METPE</name>
<keyword evidence="5 6" id="KW-0472">Membrane</keyword>
<dbReference type="Gene3D" id="1.20.1250.20">
    <property type="entry name" value="MFS general substrate transporter like domains"/>
    <property type="match status" value="1"/>
</dbReference>
<dbReference type="InterPro" id="IPR036259">
    <property type="entry name" value="MFS_trans_sf"/>
</dbReference>
<feature type="transmembrane region" description="Helical" evidence="6">
    <location>
        <begin position="26"/>
        <end position="49"/>
    </location>
</feature>
<feature type="transmembrane region" description="Helical" evidence="6">
    <location>
        <begin position="61"/>
        <end position="81"/>
    </location>
</feature>
<feature type="transmembrane region" description="Helical" evidence="6">
    <location>
        <begin position="93"/>
        <end position="112"/>
    </location>
</feature>
<feature type="domain" description="Major facilitator superfamily (MFS) profile" evidence="7">
    <location>
        <begin position="27"/>
        <end position="474"/>
    </location>
</feature>
<protein>
    <submittedName>
        <fullName evidence="8">Drug resistance transporter, EmrB/QacA subfamily</fullName>
    </submittedName>
</protein>
<dbReference type="AlphaFoldDB" id="B8GHG3"/>
<evidence type="ECO:0000313" key="9">
    <source>
        <dbReference type="Proteomes" id="UP000002457"/>
    </source>
</evidence>
<keyword evidence="4 6" id="KW-1133">Transmembrane helix</keyword>
<dbReference type="Proteomes" id="UP000002457">
    <property type="component" value="Chromosome"/>
</dbReference>
<organism evidence="8 9">
    <name type="scientific">Methanosphaerula palustris (strain ATCC BAA-1556 / DSM 19958 / E1-9c)</name>
    <dbReference type="NCBI Taxonomy" id="521011"/>
    <lineage>
        <taxon>Archaea</taxon>
        <taxon>Methanobacteriati</taxon>
        <taxon>Methanobacteriota</taxon>
        <taxon>Stenosarchaea group</taxon>
        <taxon>Methanomicrobia</taxon>
        <taxon>Methanomicrobiales</taxon>
        <taxon>Methanoregulaceae</taxon>
        <taxon>Methanosphaerula</taxon>
    </lineage>
</organism>
<evidence type="ECO:0000259" key="7">
    <source>
        <dbReference type="PROSITE" id="PS50850"/>
    </source>
</evidence>
<evidence type="ECO:0000256" key="1">
    <source>
        <dbReference type="ARBA" id="ARBA00004141"/>
    </source>
</evidence>
<dbReference type="Pfam" id="PF07690">
    <property type="entry name" value="MFS_1"/>
    <property type="match status" value="1"/>
</dbReference>
<feature type="transmembrane region" description="Helical" evidence="6">
    <location>
        <begin position="152"/>
        <end position="170"/>
    </location>
</feature>
<feature type="transmembrane region" description="Helical" evidence="6">
    <location>
        <begin position="118"/>
        <end position="140"/>
    </location>
</feature>
<keyword evidence="3 6" id="KW-0812">Transmembrane</keyword>
<feature type="transmembrane region" description="Helical" evidence="6">
    <location>
        <begin position="238"/>
        <end position="257"/>
    </location>
</feature>
<dbReference type="SUPFAM" id="SSF103473">
    <property type="entry name" value="MFS general substrate transporter"/>
    <property type="match status" value="1"/>
</dbReference>
<dbReference type="eggNOG" id="arCOG00143">
    <property type="taxonomic scope" value="Archaea"/>
</dbReference>
<feature type="transmembrane region" description="Helical" evidence="6">
    <location>
        <begin position="414"/>
        <end position="433"/>
    </location>
</feature>
<proteinExistence type="predicted"/>
<dbReference type="HOGENOM" id="CLU_000960_28_3_2"/>
<dbReference type="GO" id="GO:0016020">
    <property type="term" value="C:membrane"/>
    <property type="evidence" value="ECO:0007669"/>
    <property type="project" value="UniProtKB-SubCell"/>
</dbReference>
<reference evidence="8 9" key="1">
    <citation type="journal article" date="2015" name="Genome Announc.">
        <title>Complete Genome Sequence of Methanosphaerula palustris E1-9CT, a Hydrogenotrophic Methanogen Isolated from a Minerotrophic Fen Peatland.</title>
        <authorList>
            <person name="Cadillo-Quiroz H."/>
            <person name="Browne P."/>
            <person name="Kyrpides N."/>
            <person name="Woyke T."/>
            <person name="Goodwin L."/>
            <person name="Detter C."/>
            <person name="Yavitt J.B."/>
            <person name="Zinder S.H."/>
        </authorList>
    </citation>
    <scope>NUCLEOTIDE SEQUENCE [LARGE SCALE GENOMIC DNA]</scope>
    <source>
        <strain evidence="9">ATCC BAA-1556 / DSM 19958 / E1-9c</strain>
    </source>
</reference>
<feature type="transmembrane region" description="Helical" evidence="6">
    <location>
        <begin position="312"/>
        <end position="330"/>
    </location>
</feature>
<evidence type="ECO:0000313" key="8">
    <source>
        <dbReference type="EMBL" id="ACL16568.1"/>
    </source>
</evidence>
<feature type="transmembrane region" description="Helical" evidence="6">
    <location>
        <begin position="368"/>
        <end position="393"/>
    </location>
</feature>
<evidence type="ECO:0000256" key="6">
    <source>
        <dbReference type="SAM" id="Phobius"/>
    </source>
</evidence>
<evidence type="ECO:0000256" key="2">
    <source>
        <dbReference type="ARBA" id="ARBA00022448"/>
    </source>
</evidence>
<dbReference type="GeneID" id="7271508"/>
<sequence length="474" mass="50797">MKEQKATADDAQPSSSPASFFSEERIVLIIAIISGFLTPFDGSATNIALPFISGEFHMDAVSLSWVATAYLLASALVIVPFGKIADIHGRKKVFLAGLSIFTLASLLMTMVPSTPALIGMRVIQGAGSGMIFGTAVAILTSVVPKQRRGRALGIYITSVYLGLTLGPPLGGVLTQYFGWRSIFLVNVPIGVAAVLLIIWKLKGEWADCPTERLDRAGSLIYAVGLVAMMYGFSQLPSVTGGALIAVGLVTISAFIWYERRVPTPVLDMRLFVENRVFLFSNLAALINYSATFAVTFLLSLDLQYTKGFTPEHAGLILVAQAFMMMIVSPVAGRLSDRIEPRVVASIGMGCTALGLGLFSLFLTESTPLWSILSILMLLGVGAGLFSSPNTNAIMSSVDRRFYGVASGMNGTMRLLGQMLSMGIASMIFAIVIGRVEIVPALYPQFVISVHDTFILFTILCVVGIYASYARGNTH</sequence>
<dbReference type="KEGG" id="mpl:Mpal_1230"/>
<dbReference type="GO" id="GO:0022857">
    <property type="term" value="F:transmembrane transporter activity"/>
    <property type="evidence" value="ECO:0007669"/>
    <property type="project" value="InterPro"/>
</dbReference>
<dbReference type="InterPro" id="IPR011701">
    <property type="entry name" value="MFS"/>
</dbReference>
<evidence type="ECO:0000256" key="5">
    <source>
        <dbReference type="ARBA" id="ARBA00023136"/>
    </source>
</evidence>